<dbReference type="EMBL" id="JASAOG010000118">
    <property type="protein sequence ID" value="KAK0050069.1"/>
    <property type="molecule type" value="Genomic_DNA"/>
</dbReference>
<keyword evidence="3" id="KW-1185">Reference proteome</keyword>
<dbReference type="AlphaFoldDB" id="A0AAD8B8S4"/>
<feature type="compositionally biased region" description="Low complexity" evidence="1">
    <location>
        <begin position="920"/>
        <end position="929"/>
    </location>
</feature>
<reference evidence="2" key="2">
    <citation type="submission" date="2023-04" db="EMBL/GenBank/DDBJ databases">
        <authorList>
            <person name="Bu L."/>
            <person name="Lu L."/>
            <person name="Laidemitt M.R."/>
            <person name="Zhang S.M."/>
            <person name="Mutuku M."/>
            <person name="Mkoji G."/>
            <person name="Steinauer M."/>
            <person name="Loker E.S."/>
        </authorList>
    </citation>
    <scope>NUCLEOTIDE SEQUENCE</scope>
    <source>
        <strain evidence="2">KasaAsao</strain>
        <tissue evidence="2">Whole Snail</tissue>
    </source>
</reference>
<sequence>MSKVKGVFIKEFGSDADESIQTIKISDALCEILAKDPFCGRSDYSDLPGASVNHRHNSRSGSGFPYRNASLEQQKRQEARLRQQAKREKIVREREERRSKQQHYKLERRRQQEIMKTFQESFKKKNEDSGLILSSPEKYSTGKNKEDRDSFLYEKFKLNLCQNSKAILTDKKCDKKSFKNLQNKEMVKTSLKSDLFQANLKGMSHTNEDSKSVHQIKDCDNVSSSSHLKLTFKKTPNSQKTNINKSGSNICRTIPEIVDADSSTQDIVVRSTRKKKRICYEELPDEETEEEEEEPVLSSSEMDRKCFNENVSFQKQTQPVNLPPNFLLAPGGQASQEIHVDKISNLINHTGCSKVKISPNYFSHNNALNFVQDQTLLNNTNNPCKSFAESVIVNLNDCSLQARILNPCKLSTSTRVTSNYTGTTAIVSNILQNNNSTSVSEALSPNGSNRGTKNCDARTETLINKLSPLYPTQSCMNQVSSWHGHLNRILVSSATSTEVSNHPYLHQTMAETNQFNKPQSINNHMPSYHHTMTSLPQTSQAQFSARELPWRSSVYCDTNGFNTTSLQKNNHFQSPENLSPLSNSLSKNEIKESSCSENDNKLQLNFKSFTSTDKFYNKQANQYSINFSPASTTHCTDENIVIDPASLHRQVGILHPFKNFKTSTNTEMKQTENTYLSNQQDGMLKIMSSNNSLFSNHYFKRDISKTCESQSSNMNSEMSCLETRRHHEQITTDCDSVSRNILSNISKRKSEQMNSESISELSHMFTDSISKVRQSQKLVANLLSQEELVDERKSISTMSSKNLAQPIATNVVSSTLKSKDEKALNKSSLVLSKLDNTSKQFHEITLKSPLTSSAVVPNNKSNLEVIECKKTLPVLCNTRKESKIHSQSSSSSLPQVAVVIEPPILPKNNIEPLPSRHVSDSSNNISSQSDCLDNREIESQFTVTVSLPTVNLNHSVEIEPDLSLVKCEDGGIPVSLHLKEIIDLSVEIEDVIPQDRNHTAFNETDISKKVVPVTESCLQKEDISIPVASVESVISNESSMEPSSLLQNGPSRNSLTNISTAQQISSTRVQQVIAKIASWSKVQVHNWLKAHHMDKICPNLSDLDGEGLKRLALQYMHDSDSFYTGVKKSLGLSLFQTLVICRSMKELIDVDD</sequence>
<evidence type="ECO:0000313" key="3">
    <source>
        <dbReference type="Proteomes" id="UP001233172"/>
    </source>
</evidence>
<proteinExistence type="predicted"/>
<feature type="region of interest" description="Disordered" evidence="1">
    <location>
        <begin position="50"/>
        <end position="110"/>
    </location>
</feature>
<organism evidence="2 3">
    <name type="scientific">Biomphalaria pfeifferi</name>
    <name type="common">Bloodfluke planorb</name>
    <name type="synonym">Freshwater snail</name>
    <dbReference type="NCBI Taxonomy" id="112525"/>
    <lineage>
        <taxon>Eukaryota</taxon>
        <taxon>Metazoa</taxon>
        <taxon>Spiralia</taxon>
        <taxon>Lophotrochozoa</taxon>
        <taxon>Mollusca</taxon>
        <taxon>Gastropoda</taxon>
        <taxon>Heterobranchia</taxon>
        <taxon>Euthyneura</taxon>
        <taxon>Panpulmonata</taxon>
        <taxon>Hygrophila</taxon>
        <taxon>Lymnaeoidea</taxon>
        <taxon>Planorbidae</taxon>
        <taxon>Biomphalaria</taxon>
    </lineage>
</organism>
<dbReference type="Proteomes" id="UP001233172">
    <property type="component" value="Unassembled WGS sequence"/>
</dbReference>
<evidence type="ECO:0000256" key="1">
    <source>
        <dbReference type="SAM" id="MobiDB-lite"/>
    </source>
</evidence>
<comment type="caution">
    <text evidence="2">The sequence shown here is derived from an EMBL/GenBank/DDBJ whole genome shotgun (WGS) entry which is preliminary data.</text>
</comment>
<reference evidence="2" key="1">
    <citation type="journal article" date="2023" name="PLoS Negl. Trop. Dis.">
        <title>A genome sequence for Biomphalaria pfeifferi, the major vector snail for the human-infecting parasite Schistosoma mansoni.</title>
        <authorList>
            <person name="Bu L."/>
            <person name="Lu L."/>
            <person name="Laidemitt M.R."/>
            <person name="Zhang S.M."/>
            <person name="Mutuku M."/>
            <person name="Mkoji G."/>
            <person name="Steinauer M."/>
            <person name="Loker E.S."/>
        </authorList>
    </citation>
    <scope>NUCLEOTIDE SEQUENCE</scope>
    <source>
        <strain evidence="2">KasaAsao</strain>
    </source>
</reference>
<protein>
    <submittedName>
        <fullName evidence="2">Uncharacterized protein</fullName>
    </submittedName>
</protein>
<evidence type="ECO:0000313" key="2">
    <source>
        <dbReference type="EMBL" id="KAK0050069.1"/>
    </source>
</evidence>
<name>A0AAD8B8S4_BIOPF</name>
<feature type="region of interest" description="Disordered" evidence="1">
    <location>
        <begin position="910"/>
        <end position="929"/>
    </location>
</feature>
<accession>A0AAD8B8S4</accession>
<feature type="compositionally biased region" description="Basic and acidic residues" evidence="1">
    <location>
        <begin position="73"/>
        <end position="99"/>
    </location>
</feature>
<gene>
    <name evidence="2" type="ORF">Bpfe_020450</name>
</gene>